<dbReference type="RefSeq" id="XP_016436782.1">
    <property type="nucleotide sequence ID" value="XM_016581296.1"/>
</dbReference>
<organism evidence="2">
    <name type="scientific">Nicotiana tabacum</name>
    <name type="common">Common tobacco</name>
    <dbReference type="NCBI Taxonomy" id="4097"/>
    <lineage>
        <taxon>Eukaryota</taxon>
        <taxon>Viridiplantae</taxon>
        <taxon>Streptophyta</taxon>
        <taxon>Embryophyta</taxon>
        <taxon>Tracheophyta</taxon>
        <taxon>Spermatophyta</taxon>
        <taxon>Magnoliopsida</taxon>
        <taxon>eudicotyledons</taxon>
        <taxon>Gunneridae</taxon>
        <taxon>Pentapetalae</taxon>
        <taxon>asterids</taxon>
        <taxon>lamiids</taxon>
        <taxon>Solanales</taxon>
        <taxon>Solanaceae</taxon>
        <taxon>Nicotianoideae</taxon>
        <taxon>Nicotianeae</taxon>
        <taxon>Nicotiana</taxon>
    </lineage>
</organism>
<protein>
    <submittedName>
        <fullName evidence="2">Uncharacterized protein isoform X1</fullName>
    </submittedName>
</protein>
<name>A0A1S3XA47_TOBAC</name>
<dbReference type="STRING" id="4097.A0A1S3XA47"/>
<dbReference type="OrthoDB" id="1304958at2759"/>
<dbReference type="Pfam" id="PF10551">
    <property type="entry name" value="MULE"/>
    <property type="match status" value="1"/>
</dbReference>
<sequence length="235" mass="27734">MAFLGCKCAFEIVYGNCDKSFTALPWCMAALQHMNPGTFVEWKHDRSPDFLQNLFRYVFWAFKPSIDGFVHCRPFISIDGIHMCGKYDMKMLIAVGVDANGQIFLIAFAICANESQETWTWFINHLEEHVVKQRSGVCLISDRYGGILSSVRALDEWKELYGYYRYCVRHLKANFQRAYPNKSLHDLMWIATTDHQERKFLMQMEFISQEDEEAYLWLRNLEIEKRTLHKDDGRR</sequence>
<proteinExistence type="predicted"/>
<gene>
    <name evidence="2" type="primary">LOC107762901</name>
</gene>
<dbReference type="KEGG" id="nta:107762901"/>
<accession>A0A1S3XA47</accession>
<dbReference type="PANTHER" id="PTHR31973">
    <property type="entry name" value="POLYPROTEIN, PUTATIVE-RELATED"/>
    <property type="match status" value="1"/>
</dbReference>
<dbReference type="PaxDb" id="4097-A0A1S3XA47"/>
<dbReference type="InterPro" id="IPR018289">
    <property type="entry name" value="MULE_transposase_dom"/>
</dbReference>
<dbReference type="PANTHER" id="PTHR31973:SF195">
    <property type="entry name" value="MUDR FAMILY TRANSPOSASE"/>
    <property type="match status" value="1"/>
</dbReference>
<reference evidence="2" key="1">
    <citation type="submission" date="2025-08" db="UniProtKB">
        <authorList>
            <consortium name="RefSeq"/>
        </authorList>
    </citation>
    <scope>IDENTIFICATION</scope>
</reference>
<feature type="domain" description="MULE transposase" evidence="1">
    <location>
        <begin position="76"/>
        <end position="173"/>
    </location>
</feature>
<evidence type="ECO:0000313" key="2">
    <source>
        <dbReference type="RefSeq" id="XP_016436782.1"/>
    </source>
</evidence>
<evidence type="ECO:0000259" key="1">
    <source>
        <dbReference type="Pfam" id="PF10551"/>
    </source>
</evidence>
<dbReference type="AlphaFoldDB" id="A0A1S3XA47"/>